<reference evidence="4 5" key="1">
    <citation type="submission" date="2019-03" db="EMBL/GenBank/DDBJ databases">
        <title>Genomics of glacier-inhabiting Cryobacterium strains.</title>
        <authorList>
            <person name="Liu Q."/>
            <person name="Xin Y.-H."/>
        </authorList>
    </citation>
    <scope>NUCLEOTIDE SEQUENCE [LARGE SCALE GENOMIC DNA]</scope>
    <source>
        <strain evidence="4 5">TMT2-16</strain>
    </source>
</reference>
<keyword evidence="2" id="KW-0732">Signal</keyword>
<keyword evidence="3" id="KW-0472">Membrane</keyword>
<evidence type="ECO:0000256" key="2">
    <source>
        <dbReference type="ARBA" id="ARBA00022729"/>
    </source>
</evidence>
<proteinExistence type="inferred from homology"/>
<keyword evidence="5" id="KW-1185">Reference proteome</keyword>
<feature type="transmembrane region" description="Helical" evidence="3">
    <location>
        <begin position="23"/>
        <end position="46"/>
    </location>
</feature>
<sequence>MFHFYESSVGTSLARASTARKRVLALLVVVAVVGVGGAGLGGAAVAGSLPQSPVELGTADSFAILSKTGVTNVYASAVNGNVGASPFTGAAVLLTCPEVVTGTIFTVDAAGPPCTVTDPSFLRTSVGDMEIAYSDAAGRTNPDFIDLGAGEFGGLTLEPGLYKWNTDVTISSDVRLTGGPDDVFVSQIAGNIDQASAKNVTLLGGVQTKNAYWQTAGSVSVGTTAHFEGTILSKTMIAMKTGASITGRLLAQTAVTLQSNSVTKPAL</sequence>
<gene>
    <name evidence="4" type="ORF">E3T25_09920</name>
</gene>
<dbReference type="EMBL" id="SOGO01000029">
    <property type="protein sequence ID" value="TFD02117.1"/>
    <property type="molecule type" value="Genomic_DNA"/>
</dbReference>
<evidence type="ECO:0000256" key="1">
    <source>
        <dbReference type="ARBA" id="ARBA00005445"/>
    </source>
</evidence>
<comment type="caution">
    <text evidence="4">The sequence shown here is derived from an EMBL/GenBank/DDBJ whole genome shotgun (WGS) entry which is preliminary data.</text>
</comment>
<name>A0ABY2JDY7_9MICO</name>
<evidence type="ECO:0000256" key="3">
    <source>
        <dbReference type="SAM" id="Phobius"/>
    </source>
</evidence>
<keyword evidence="3" id="KW-1133">Transmembrane helix</keyword>
<keyword evidence="3" id="KW-0812">Transmembrane</keyword>
<dbReference type="InterPro" id="IPR021884">
    <property type="entry name" value="Ice-bd_prot"/>
</dbReference>
<protein>
    <submittedName>
        <fullName evidence="4">DUF3494 domain-containing protein</fullName>
    </submittedName>
</protein>
<evidence type="ECO:0000313" key="4">
    <source>
        <dbReference type="EMBL" id="TFD02117.1"/>
    </source>
</evidence>
<dbReference type="Proteomes" id="UP000297851">
    <property type="component" value="Unassembled WGS sequence"/>
</dbReference>
<dbReference type="Pfam" id="PF11999">
    <property type="entry name" value="Ice_binding"/>
    <property type="match status" value="1"/>
</dbReference>
<dbReference type="RefSeq" id="WP_134373993.1">
    <property type="nucleotide sequence ID" value="NZ_SOGO01000029.1"/>
</dbReference>
<comment type="similarity">
    <text evidence="1">Belongs to the ice-binding protein family.</text>
</comment>
<evidence type="ECO:0000313" key="5">
    <source>
        <dbReference type="Proteomes" id="UP000297851"/>
    </source>
</evidence>
<organism evidence="4 5">
    <name type="scientific">Cryobacterium sandaracinum</name>
    <dbReference type="NCBI Taxonomy" id="1259247"/>
    <lineage>
        <taxon>Bacteria</taxon>
        <taxon>Bacillati</taxon>
        <taxon>Actinomycetota</taxon>
        <taxon>Actinomycetes</taxon>
        <taxon>Micrococcales</taxon>
        <taxon>Microbacteriaceae</taxon>
        <taxon>Cryobacterium</taxon>
    </lineage>
</organism>
<accession>A0ABY2JDY7</accession>